<dbReference type="PANTHER" id="PTHR43139:SF52">
    <property type="entry name" value="SI:DKEY-122A22.2"/>
    <property type="match status" value="1"/>
</dbReference>
<evidence type="ECO:0000313" key="2">
    <source>
        <dbReference type="EMBL" id="KAK4755933.1"/>
    </source>
</evidence>
<sequence length="336" mass="37928">MPSIPYLFSPIALWEVYLRRCFVASGLSARAVMVDTEARTTVHFWSPAKGPDPKKPSLVLVHGFGPIAIWQWRKQVEFFAPRFNVYVPDLLFFGGSSTASSERSETFQAKAIGRLLVDELKLERFTVVGTSYGGFVSYRMAEMWPEKVERVVIASSGVNMRRRDNEELVKKAGVGKIDELMLPTTPAHLRSLLDLVIFRQLSLVPNFMLNDAIHKLLSDKREEKMELLKGLTLGRDDNPRVSPLKQEVLLVWGEHDQLFPLAMATELKQYDFLCFNKISIHAASPLISLLLIGLVQCRLLGEKAKLEVMKMASHVPQIEDPQGFNDVVSNFICGPR</sequence>
<name>A0AAN7K243_9MYRT</name>
<protein>
    <recommendedName>
        <fullName evidence="1">AB hydrolase-1 domain-containing protein</fullName>
    </recommendedName>
</protein>
<dbReference type="InterPro" id="IPR052370">
    <property type="entry name" value="Meta-cleavage_hydrolase"/>
</dbReference>
<dbReference type="SUPFAM" id="SSF53474">
    <property type="entry name" value="alpha/beta-Hydrolases"/>
    <property type="match status" value="1"/>
</dbReference>
<organism evidence="2 3">
    <name type="scientific">Trapa incisa</name>
    <dbReference type="NCBI Taxonomy" id="236973"/>
    <lineage>
        <taxon>Eukaryota</taxon>
        <taxon>Viridiplantae</taxon>
        <taxon>Streptophyta</taxon>
        <taxon>Embryophyta</taxon>
        <taxon>Tracheophyta</taxon>
        <taxon>Spermatophyta</taxon>
        <taxon>Magnoliopsida</taxon>
        <taxon>eudicotyledons</taxon>
        <taxon>Gunneridae</taxon>
        <taxon>Pentapetalae</taxon>
        <taxon>rosids</taxon>
        <taxon>malvids</taxon>
        <taxon>Myrtales</taxon>
        <taxon>Lythraceae</taxon>
        <taxon>Trapa</taxon>
    </lineage>
</organism>
<accession>A0AAN7K243</accession>
<dbReference type="Proteomes" id="UP001345219">
    <property type="component" value="Chromosome 8"/>
</dbReference>
<keyword evidence="3" id="KW-1185">Reference proteome</keyword>
<dbReference type="Pfam" id="PF00561">
    <property type="entry name" value="Abhydrolase_1"/>
    <property type="match status" value="1"/>
</dbReference>
<comment type="caution">
    <text evidence="2">The sequence shown here is derived from an EMBL/GenBank/DDBJ whole genome shotgun (WGS) entry which is preliminary data.</text>
</comment>
<proteinExistence type="predicted"/>
<reference evidence="2 3" key="1">
    <citation type="journal article" date="2023" name="Hortic Res">
        <title>Pangenome of water caltrop reveals structural variations and asymmetric subgenome divergence after allopolyploidization.</title>
        <authorList>
            <person name="Zhang X."/>
            <person name="Chen Y."/>
            <person name="Wang L."/>
            <person name="Yuan Y."/>
            <person name="Fang M."/>
            <person name="Shi L."/>
            <person name="Lu R."/>
            <person name="Comes H.P."/>
            <person name="Ma Y."/>
            <person name="Chen Y."/>
            <person name="Huang G."/>
            <person name="Zhou Y."/>
            <person name="Zheng Z."/>
            <person name="Qiu Y."/>
        </authorList>
    </citation>
    <scope>NUCLEOTIDE SEQUENCE [LARGE SCALE GENOMIC DNA]</scope>
    <source>
        <tissue evidence="2">Roots</tissue>
    </source>
</reference>
<feature type="domain" description="AB hydrolase-1" evidence="1">
    <location>
        <begin position="56"/>
        <end position="270"/>
    </location>
</feature>
<dbReference type="PRINTS" id="PR00111">
    <property type="entry name" value="ABHYDROLASE"/>
</dbReference>
<evidence type="ECO:0000313" key="3">
    <source>
        <dbReference type="Proteomes" id="UP001345219"/>
    </source>
</evidence>
<dbReference type="InterPro" id="IPR000073">
    <property type="entry name" value="AB_hydrolase_1"/>
</dbReference>
<dbReference type="InterPro" id="IPR029058">
    <property type="entry name" value="AB_hydrolase_fold"/>
</dbReference>
<dbReference type="Gene3D" id="3.40.50.1820">
    <property type="entry name" value="alpha/beta hydrolase"/>
    <property type="match status" value="1"/>
</dbReference>
<dbReference type="AlphaFoldDB" id="A0AAN7K243"/>
<dbReference type="PANTHER" id="PTHR43139">
    <property type="entry name" value="SI:DKEY-122A22.2"/>
    <property type="match status" value="1"/>
</dbReference>
<gene>
    <name evidence="2" type="ORF">SAY87_009690</name>
</gene>
<dbReference type="EMBL" id="JAXIOK010000014">
    <property type="protein sequence ID" value="KAK4755933.1"/>
    <property type="molecule type" value="Genomic_DNA"/>
</dbReference>
<evidence type="ECO:0000259" key="1">
    <source>
        <dbReference type="Pfam" id="PF00561"/>
    </source>
</evidence>